<evidence type="ECO:0000256" key="6">
    <source>
        <dbReference type="ARBA" id="ARBA00022833"/>
    </source>
</evidence>
<dbReference type="Pfam" id="PF14608">
    <property type="entry name" value="zf-CCCH_2"/>
    <property type="match status" value="3"/>
</dbReference>
<accession>A0A095C0C0</accession>
<feature type="compositionally biased region" description="Basic and acidic residues" evidence="9">
    <location>
        <begin position="523"/>
        <end position="536"/>
    </location>
</feature>
<feature type="region of interest" description="Disordered" evidence="9">
    <location>
        <begin position="402"/>
        <end position="434"/>
    </location>
</feature>
<dbReference type="VEuPathDB" id="FungiDB:CNBG_0283"/>
<dbReference type="InterPro" id="IPR049017">
    <property type="entry name" value="Nab2_Znf4"/>
</dbReference>
<feature type="compositionally biased region" description="Basic and acidic residues" evidence="9">
    <location>
        <begin position="122"/>
        <end position="140"/>
    </location>
</feature>
<feature type="compositionally biased region" description="Polar residues" evidence="9">
    <location>
        <begin position="263"/>
        <end position="277"/>
    </location>
</feature>
<dbReference type="Proteomes" id="UP000029445">
    <property type="component" value="Chromosome 4"/>
</dbReference>
<evidence type="ECO:0000313" key="12">
    <source>
        <dbReference type="Proteomes" id="UP000029445"/>
    </source>
</evidence>
<dbReference type="InterPro" id="IPR000571">
    <property type="entry name" value="Znf_CCCH"/>
</dbReference>
<feature type="zinc finger region" description="C3H1-type" evidence="8">
    <location>
        <begin position="314"/>
        <end position="338"/>
    </location>
</feature>
<evidence type="ECO:0000256" key="7">
    <source>
        <dbReference type="ARBA" id="ARBA00023242"/>
    </source>
</evidence>
<evidence type="ECO:0000256" key="2">
    <source>
        <dbReference type="ARBA" id="ARBA00008423"/>
    </source>
</evidence>
<feature type="domain" description="C3H1-type" evidence="10">
    <location>
        <begin position="314"/>
        <end position="338"/>
    </location>
</feature>
<dbReference type="PANTHER" id="PTHR14738:SF29">
    <property type="entry name" value="ZINC FINGER CCCH DOMAIN-CONTAINING PROTEIN 14"/>
    <property type="match status" value="1"/>
</dbReference>
<dbReference type="AlphaFoldDB" id="A0A095C0C0"/>
<dbReference type="InterPro" id="IPR043094">
    <property type="entry name" value="Nab2/ZC3H14_N_sf"/>
</dbReference>
<dbReference type="GO" id="GO:0005737">
    <property type="term" value="C:cytoplasm"/>
    <property type="evidence" value="ECO:0007669"/>
    <property type="project" value="TreeGrafter"/>
</dbReference>
<dbReference type="PROSITE" id="PS50103">
    <property type="entry name" value="ZF_C3H1"/>
    <property type="match status" value="1"/>
</dbReference>
<proteinExistence type="inferred from homology"/>
<comment type="similarity">
    <text evidence="2">Belongs to the ZC3H14 family.</text>
</comment>
<dbReference type="OrthoDB" id="438553at2759"/>
<sequence length="543" mass="57762">MARQFTSEQSAQLQSEVQAELERREWAEPNDNVMAEYITVLLANGSSRERVQSEMDDLVGSDFDPAFLDWLFVKSESIISDGSPNQPVATPVEAEGAPVSTAPPRGNSRLLSSALAPLTSQPEKRKLSDSMDDGQNKRPASEVPVGPRLGTAAPRSPNMPTITARGRAMGIRGTASGGRGSAVNYSSVNGNFAHQQPSQQIQPGFRFRQQMHPGRFNQQVGGPGMLGMPNQQEMMAQMMMMQANMAQMGQMMSMMVGERQHTPFQRQQPSISQSGYQASAPAPVKLPPGTKLGSHSISSITPKSSNAGPVPDKPTSVTLCKFGVGCSNARCPYSHPSPVADEKTGMVLSEEACEKGKECKDPECIKSHVSPSAVLGDTGGPSRLLCKYQNCNNPSCPFRHEDADGNPAPPPALAKSNKPTVVKAPASSSDDGSVEVINSHRGLLDGQLADGPKMIQCRFGDRCTRADCKFLHPASRSSLNAKKSLQASHTHPGNTTISLAGGMSKSKKFGADGKQGGLNPDAVEFKPTGHGEEKSGADLNVTL</sequence>
<dbReference type="Gene3D" id="4.10.1000.40">
    <property type="match status" value="2"/>
</dbReference>
<gene>
    <name evidence="11" type="ORF">CNBG_0283</name>
</gene>
<dbReference type="GO" id="GO:0043488">
    <property type="term" value="P:regulation of mRNA stability"/>
    <property type="evidence" value="ECO:0007669"/>
    <property type="project" value="InterPro"/>
</dbReference>
<evidence type="ECO:0000256" key="3">
    <source>
        <dbReference type="ARBA" id="ARBA00022723"/>
    </source>
</evidence>
<feature type="region of interest" description="Disordered" evidence="9">
    <location>
        <begin position="479"/>
        <end position="543"/>
    </location>
</feature>
<evidence type="ECO:0000256" key="4">
    <source>
        <dbReference type="ARBA" id="ARBA00022737"/>
    </source>
</evidence>
<evidence type="ECO:0000256" key="8">
    <source>
        <dbReference type="PROSITE-ProRule" id="PRU00723"/>
    </source>
</evidence>
<dbReference type="RefSeq" id="XP_062880442.1">
    <property type="nucleotide sequence ID" value="XM_063024372.1"/>
</dbReference>
<dbReference type="Pfam" id="PF21803">
    <property type="entry name" value="Nab2-zf4"/>
    <property type="match status" value="1"/>
</dbReference>
<keyword evidence="4" id="KW-0677">Repeat</keyword>
<dbReference type="HOGENOM" id="CLU_031482_1_0_1"/>
<name>A0A095C0C0_CRYD2</name>
<dbReference type="Gene3D" id="1.10.340.40">
    <property type="entry name" value="Nuclear abundant poly(A) RNA-bind protein 2, N-terminal domain"/>
    <property type="match status" value="1"/>
</dbReference>
<evidence type="ECO:0000256" key="9">
    <source>
        <dbReference type="SAM" id="MobiDB-lite"/>
    </source>
</evidence>
<keyword evidence="7" id="KW-0539">Nucleus</keyword>
<dbReference type="KEGG" id="cdeu:CNBG_0283"/>
<evidence type="ECO:0000256" key="1">
    <source>
        <dbReference type="ARBA" id="ARBA00004123"/>
    </source>
</evidence>
<reference evidence="11 12" key="1">
    <citation type="journal article" date="2011" name="MBio">
        <title>Genome variation in Cryptococcus gattii, an emerging pathogen of immunocompetent hosts.</title>
        <authorList>
            <person name="D'Souza C.A."/>
            <person name="Kronstad J.W."/>
            <person name="Taylor G."/>
            <person name="Warren R."/>
            <person name="Yuen M."/>
            <person name="Hu G."/>
            <person name="Jung W.H."/>
            <person name="Sham A."/>
            <person name="Kidd S.E."/>
            <person name="Tangen K."/>
            <person name="Lee N."/>
            <person name="Zeilmaker T."/>
            <person name="Sawkins J."/>
            <person name="McVicker G."/>
            <person name="Shah S."/>
            <person name="Gnerre S."/>
            <person name="Griggs A."/>
            <person name="Zeng Q."/>
            <person name="Bartlett K."/>
            <person name="Li W."/>
            <person name="Wang X."/>
            <person name="Heitman J."/>
            <person name="Stajich J.E."/>
            <person name="Fraser J.A."/>
            <person name="Meyer W."/>
            <person name="Carter D."/>
            <person name="Schein J."/>
            <person name="Krzywinski M."/>
            <person name="Kwon-Chung K.J."/>
            <person name="Varma A."/>
            <person name="Wang J."/>
            <person name="Brunham R."/>
            <person name="Fyfe M."/>
            <person name="Ouellette B.F."/>
            <person name="Siddiqui A."/>
            <person name="Marra M."/>
            <person name="Jones S."/>
            <person name="Holt R."/>
            <person name="Birren B.W."/>
            <person name="Galagan J.E."/>
            <person name="Cuomo C.A."/>
        </authorList>
    </citation>
    <scope>NUCLEOTIDE SEQUENCE [LARGE SCALE GENOMIC DNA]</scope>
    <source>
        <strain evidence="11 12">R265</strain>
    </source>
</reference>
<evidence type="ECO:0000313" key="11">
    <source>
        <dbReference type="EMBL" id="KGB74445.1"/>
    </source>
</evidence>
<dbReference type="GO" id="GO:0005634">
    <property type="term" value="C:nucleus"/>
    <property type="evidence" value="ECO:0007669"/>
    <property type="project" value="UniProtKB-SubCell"/>
</dbReference>
<evidence type="ECO:0000259" key="10">
    <source>
        <dbReference type="PROSITE" id="PS50103"/>
    </source>
</evidence>
<dbReference type="PANTHER" id="PTHR14738">
    <property type="entry name" value="ZINC FINGER CCCH DOMAIN-CONTAINING PROTEIN 14"/>
    <property type="match status" value="1"/>
</dbReference>
<feature type="compositionally biased region" description="Low complexity" evidence="9">
    <location>
        <begin position="294"/>
        <end position="305"/>
    </location>
</feature>
<dbReference type="FunFam" id="4.10.1000.40:FF:000008">
    <property type="entry name" value="Unplaced genomic scaffold supercont1.1, whole genome shotgun sequence"/>
    <property type="match status" value="1"/>
</dbReference>
<dbReference type="EMBL" id="CP025762">
    <property type="protein sequence ID" value="KGB74445.1"/>
    <property type="molecule type" value="Genomic_DNA"/>
</dbReference>
<comment type="subcellular location">
    <subcellularLocation>
        <location evidence="1">Nucleus</location>
    </subcellularLocation>
</comment>
<feature type="region of interest" description="Disordered" evidence="9">
    <location>
        <begin position="263"/>
        <end position="311"/>
    </location>
</feature>
<dbReference type="GeneID" id="88176526"/>
<dbReference type="InterPro" id="IPR040366">
    <property type="entry name" value="Nab2/ZC3H14"/>
</dbReference>
<keyword evidence="12" id="KW-1185">Reference proteome</keyword>
<keyword evidence="6 8" id="KW-0862">Zinc</keyword>
<protein>
    <recommendedName>
        <fullName evidence="10">C3H1-type domain-containing protein</fullName>
    </recommendedName>
</protein>
<feature type="region of interest" description="Disordered" evidence="9">
    <location>
        <begin position="80"/>
        <end position="162"/>
    </location>
</feature>
<evidence type="ECO:0000256" key="5">
    <source>
        <dbReference type="ARBA" id="ARBA00022771"/>
    </source>
</evidence>
<dbReference type="GO" id="GO:0008270">
    <property type="term" value="F:zinc ion binding"/>
    <property type="evidence" value="ECO:0007669"/>
    <property type="project" value="UniProtKB-KW"/>
</dbReference>
<reference evidence="11 12" key="2">
    <citation type="journal article" date="2018" name="Proc. Natl. Acad. Sci.">
        <title>RNAi is a critical determinant of centromere evolution in closely related fungi.</title>
        <authorList>
            <person name="Yadav V."/>
            <person name="Sun S."/>
            <person name="Billmyre R.B."/>
            <person name="Thimmappa B.C."/>
            <person name="Shea T."/>
            <person name="Lintner R."/>
            <person name="Bakkeren G."/>
            <person name="Cuomo C.A."/>
            <person name="Heitman J."/>
            <person name="Sanyal K."/>
        </authorList>
    </citation>
    <scope>NUCLEOTIDE SEQUENCE [LARGE SCALE GENOMIC DNA]</scope>
    <source>
        <strain evidence="11 12">R265</strain>
    </source>
</reference>
<feature type="compositionally biased region" description="Polar residues" evidence="9">
    <location>
        <begin position="479"/>
        <end position="498"/>
    </location>
</feature>
<dbReference type="GO" id="GO:0008143">
    <property type="term" value="F:poly(A) binding"/>
    <property type="evidence" value="ECO:0007669"/>
    <property type="project" value="InterPro"/>
</dbReference>
<keyword evidence="5 8" id="KW-0863">Zinc-finger</keyword>
<keyword evidence="3 8" id="KW-0479">Metal-binding</keyword>
<dbReference type="OMA" id="CPYAHQS"/>
<dbReference type="STRING" id="294750.A0A095C0C0"/>
<organism evidence="11 12">
    <name type="scientific">Cryptococcus deuterogattii (strain R265)</name>
    <name type="common">Cryptococcus gattii VGII (strain R265)</name>
    <dbReference type="NCBI Taxonomy" id="294750"/>
    <lineage>
        <taxon>Eukaryota</taxon>
        <taxon>Fungi</taxon>
        <taxon>Dikarya</taxon>
        <taxon>Basidiomycota</taxon>
        <taxon>Agaricomycotina</taxon>
        <taxon>Tremellomycetes</taxon>
        <taxon>Tremellales</taxon>
        <taxon>Cryptococcaceae</taxon>
        <taxon>Cryptococcus</taxon>
        <taxon>Cryptococcus gattii species complex</taxon>
    </lineage>
</organism>